<dbReference type="InterPro" id="IPR011010">
    <property type="entry name" value="DNA_brk_join_enz"/>
</dbReference>
<dbReference type="SUPFAM" id="SSF56349">
    <property type="entry name" value="DNA breaking-rejoining enzymes"/>
    <property type="match status" value="1"/>
</dbReference>
<name>A0A7W8AJ53_9HYPH</name>
<dbReference type="RefSeq" id="WP_151159415.1">
    <property type="nucleotide sequence ID" value="NZ_JACHIL010000003.1"/>
</dbReference>
<feature type="compositionally biased region" description="Polar residues" evidence="2">
    <location>
        <begin position="321"/>
        <end position="335"/>
    </location>
</feature>
<proteinExistence type="predicted"/>
<dbReference type="InterPro" id="IPR013762">
    <property type="entry name" value="Integrase-like_cat_sf"/>
</dbReference>
<feature type="region of interest" description="Disordered" evidence="2">
    <location>
        <begin position="317"/>
        <end position="347"/>
    </location>
</feature>
<dbReference type="EMBL" id="JACHIL010000003">
    <property type="protein sequence ID" value="MBB5091312.1"/>
    <property type="molecule type" value="Genomic_DNA"/>
</dbReference>
<gene>
    <name evidence="4" type="ORF">HNQ68_001853</name>
</gene>
<organism evidence="4 5">
    <name type="scientific">Pseudochrobactrum saccharolyticum</name>
    <dbReference type="NCBI Taxonomy" id="354352"/>
    <lineage>
        <taxon>Bacteria</taxon>
        <taxon>Pseudomonadati</taxon>
        <taxon>Pseudomonadota</taxon>
        <taxon>Alphaproteobacteria</taxon>
        <taxon>Hyphomicrobiales</taxon>
        <taxon>Brucellaceae</taxon>
        <taxon>Pseudochrobactrum</taxon>
    </lineage>
</organism>
<dbReference type="Gene3D" id="1.10.443.10">
    <property type="entry name" value="Intergrase catalytic core"/>
    <property type="match status" value="1"/>
</dbReference>
<dbReference type="GO" id="GO:0006310">
    <property type="term" value="P:DNA recombination"/>
    <property type="evidence" value="ECO:0007669"/>
    <property type="project" value="UniProtKB-KW"/>
</dbReference>
<feature type="domain" description="Tyr recombinase" evidence="3">
    <location>
        <begin position="149"/>
        <end position="320"/>
    </location>
</feature>
<feature type="compositionally biased region" description="Basic residues" evidence="2">
    <location>
        <begin position="336"/>
        <end position="347"/>
    </location>
</feature>
<keyword evidence="1" id="KW-0233">DNA recombination</keyword>
<evidence type="ECO:0000313" key="4">
    <source>
        <dbReference type="EMBL" id="MBB5091312.1"/>
    </source>
</evidence>
<evidence type="ECO:0000256" key="2">
    <source>
        <dbReference type="SAM" id="MobiDB-lite"/>
    </source>
</evidence>
<evidence type="ECO:0000256" key="1">
    <source>
        <dbReference type="ARBA" id="ARBA00023172"/>
    </source>
</evidence>
<dbReference type="Proteomes" id="UP000531231">
    <property type="component" value="Unassembled WGS sequence"/>
</dbReference>
<protein>
    <submittedName>
        <fullName evidence="4">Integrase</fullName>
    </submittedName>
</protein>
<keyword evidence="5" id="KW-1185">Reference proteome</keyword>
<dbReference type="PROSITE" id="PS51898">
    <property type="entry name" value="TYR_RECOMBINASE"/>
    <property type="match status" value="1"/>
</dbReference>
<evidence type="ECO:0000259" key="3">
    <source>
        <dbReference type="PROSITE" id="PS51898"/>
    </source>
</evidence>
<reference evidence="4 5" key="1">
    <citation type="submission" date="2020-08" db="EMBL/GenBank/DDBJ databases">
        <title>Genomic Encyclopedia of Type Strains, Phase IV (KMG-IV): sequencing the most valuable type-strain genomes for metagenomic binning, comparative biology and taxonomic classification.</title>
        <authorList>
            <person name="Goeker M."/>
        </authorList>
    </citation>
    <scope>NUCLEOTIDE SEQUENCE [LARGE SCALE GENOMIC DNA]</scope>
    <source>
        <strain evidence="4 5">DSM 25620</strain>
    </source>
</reference>
<dbReference type="AlphaFoldDB" id="A0A7W8AJ53"/>
<dbReference type="Pfam" id="PF00589">
    <property type="entry name" value="Phage_integrase"/>
    <property type="match status" value="1"/>
</dbReference>
<dbReference type="GO" id="GO:0003677">
    <property type="term" value="F:DNA binding"/>
    <property type="evidence" value="ECO:0007669"/>
    <property type="project" value="InterPro"/>
</dbReference>
<accession>A0A7W8AJ53</accession>
<comment type="caution">
    <text evidence="4">The sequence shown here is derived from an EMBL/GenBank/DDBJ whole genome shotgun (WGS) entry which is preliminary data.</text>
</comment>
<evidence type="ECO:0000313" key="5">
    <source>
        <dbReference type="Proteomes" id="UP000531231"/>
    </source>
</evidence>
<dbReference type="GO" id="GO:0015074">
    <property type="term" value="P:DNA integration"/>
    <property type="evidence" value="ECO:0007669"/>
    <property type="project" value="InterPro"/>
</dbReference>
<sequence>MSGLKLEHKNGIWHVTGTVAGKRIRKSLGTRDKATAEELKAQYEAKLWKRHTYGEEAVRTFEEAALSYLEQGGEGRFLPKVLKFFKGRAVGSIKPAEIRQMAISIYPTGAPRTRNRQAVAPARAVINHAHDLGWCGHIKVKQFEVQKSLKHKPVDRMWLDAFLTEADKSNLHHLSALVLFMNHTGTRVSEAIRLKGKYVDLENRMVILEKTKTDEWETRHLTEELAVRISSLGAGANDRVFSYTDPKAVNRRMRAVCERAGIEPRSTHSAGRHSFGTNVMAAGARVKDAMEAGGWKSAKLFMETYVHSHEGGKRVAALLNDENSPTGTILTSTPKPSRRRFGKQKEK</sequence>
<dbReference type="InterPro" id="IPR002104">
    <property type="entry name" value="Integrase_catalytic"/>
</dbReference>